<keyword evidence="4" id="KW-1185">Reference proteome</keyword>
<dbReference type="Proteomes" id="UP001341840">
    <property type="component" value="Unassembled WGS sequence"/>
</dbReference>
<dbReference type="InterPro" id="IPR035897">
    <property type="entry name" value="Toll_tir_struct_dom_sf"/>
</dbReference>
<proteinExistence type="predicted"/>
<organism evidence="3 4">
    <name type="scientific">Stylosanthes scabra</name>
    <dbReference type="NCBI Taxonomy" id="79078"/>
    <lineage>
        <taxon>Eukaryota</taxon>
        <taxon>Viridiplantae</taxon>
        <taxon>Streptophyta</taxon>
        <taxon>Embryophyta</taxon>
        <taxon>Tracheophyta</taxon>
        <taxon>Spermatophyta</taxon>
        <taxon>Magnoliopsida</taxon>
        <taxon>eudicotyledons</taxon>
        <taxon>Gunneridae</taxon>
        <taxon>Pentapetalae</taxon>
        <taxon>rosids</taxon>
        <taxon>fabids</taxon>
        <taxon>Fabales</taxon>
        <taxon>Fabaceae</taxon>
        <taxon>Papilionoideae</taxon>
        <taxon>50 kb inversion clade</taxon>
        <taxon>dalbergioids sensu lato</taxon>
        <taxon>Dalbergieae</taxon>
        <taxon>Pterocarpus clade</taxon>
        <taxon>Stylosanthes</taxon>
    </lineage>
</organism>
<gene>
    <name evidence="3" type="ORF">PIB30_078695</name>
</gene>
<comment type="caution">
    <text evidence="3">The sequence shown here is derived from an EMBL/GenBank/DDBJ whole genome shotgun (WGS) entry which is preliminary data.</text>
</comment>
<sequence>MASSSSLPNVPRIKHDVFVSFRGEDIRTSFLSHLHKELHRNQIDFFVDDQKIHPGDEISSTLLQAIEGSFISLVIFSENYASSAWCLNELVKIIECMKQHQRIVIPVFYNVLPSDVRHQNNSFKEAFHKHQHRFKENMMKVQS</sequence>
<dbReference type="SMART" id="SM00255">
    <property type="entry name" value="TIR"/>
    <property type="match status" value="1"/>
</dbReference>
<keyword evidence="1" id="KW-0520">NAD</keyword>
<accession>A0ABU6ST13</accession>
<dbReference type="SUPFAM" id="SSF52200">
    <property type="entry name" value="Toll/Interleukin receptor TIR domain"/>
    <property type="match status" value="1"/>
</dbReference>
<evidence type="ECO:0000313" key="3">
    <source>
        <dbReference type="EMBL" id="MED6138878.1"/>
    </source>
</evidence>
<dbReference type="PANTHER" id="PTHR32009:SF110">
    <property type="entry name" value="DISEASE RESISTANCE PROTEIN (TIR-NBS-LRR CLASS)"/>
    <property type="match status" value="1"/>
</dbReference>
<evidence type="ECO:0000259" key="2">
    <source>
        <dbReference type="PROSITE" id="PS50104"/>
    </source>
</evidence>
<dbReference type="Gene3D" id="3.40.50.10140">
    <property type="entry name" value="Toll/interleukin-1 receptor homology (TIR) domain"/>
    <property type="match status" value="1"/>
</dbReference>
<evidence type="ECO:0000256" key="1">
    <source>
        <dbReference type="ARBA" id="ARBA00023027"/>
    </source>
</evidence>
<evidence type="ECO:0000313" key="4">
    <source>
        <dbReference type="Proteomes" id="UP001341840"/>
    </source>
</evidence>
<feature type="domain" description="TIR" evidence="2">
    <location>
        <begin position="13"/>
        <end position="143"/>
    </location>
</feature>
<dbReference type="PANTHER" id="PTHR32009">
    <property type="entry name" value="TMV RESISTANCE PROTEIN N-LIKE"/>
    <property type="match status" value="1"/>
</dbReference>
<name>A0ABU6ST13_9FABA</name>
<dbReference type="EMBL" id="JASCZI010061509">
    <property type="protein sequence ID" value="MED6138878.1"/>
    <property type="molecule type" value="Genomic_DNA"/>
</dbReference>
<dbReference type="InterPro" id="IPR000157">
    <property type="entry name" value="TIR_dom"/>
</dbReference>
<dbReference type="Pfam" id="PF01582">
    <property type="entry name" value="TIR"/>
    <property type="match status" value="1"/>
</dbReference>
<dbReference type="PROSITE" id="PS50104">
    <property type="entry name" value="TIR"/>
    <property type="match status" value="1"/>
</dbReference>
<protein>
    <recommendedName>
        <fullName evidence="2">TIR domain-containing protein</fullName>
    </recommendedName>
</protein>
<reference evidence="3 4" key="1">
    <citation type="journal article" date="2023" name="Plants (Basel)">
        <title>Bridging the Gap: Combining Genomics and Transcriptomics Approaches to Understand Stylosanthes scabra, an Orphan Legume from the Brazilian Caatinga.</title>
        <authorList>
            <person name="Ferreira-Neto J.R.C."/>
            <person name="da Silva M.D."/>
            <person name="Binneck E."/>
            <person name="de Melo N.F."/>
            <person name="da Silva R.H."/>
            <person name="de Melo A.L.T.M."/>
            <person name="Pandolfi V."/>
            <person name="Bustamante F.O."/>
            <person name="Brasileiro-Vidal A.C."/>
            <person name="Benko-Iseppon A.M."/>
        </authorList>
    </citation>
    <scope>NUCLEOTIDE SEQUENCE [LARGE SCALE GENOMIC DNA]</scope>
    <source>
        <tissue evidence="3">Leaves</tissue>
    </source>
</reference>